<keyword evidence="9 10" id="KW-1208">Phospholipid metabolism</keyword>
<feature type="transmembrane region" description="Helical" evidence="10">
    <location>
        <begin position="145"/>
        <end position="166"/>
    </location>
</feature>
<dbReference type="GO" id="GO:0005886">
    <property type="term" value="C:plasma membrane"/>
    <property type="evidence" value="ECO:0007669"/>
    <property type="project" value="UniProtKB-SubCell"/>
</dbReference>
<reference evidence="11 12" key="1">
    <citation type="submission" date="2019-02" db="EMBL/GenBank/DDBJ databases">
        <title>Genomic Encyclopedia of Type Strains, Phase IV (KMG-IV): sequencing the most valuable type-strain genomes for metagenomic binning, comparative biology and taxonomic classification.</title>
        <authorList>
            <person name="Goeker M."/>
        </authorList>
    </citation>
    <scope>NUCLEOTIDE SEQUENCE [LARGE SCALE GENOMIC DNA]</scope>
    <source>
        <strain evidence="11 12">DSM 29486</strain>
    </source>
</reference>
<evidence type="ECO:0000256" key="9">
    <source>
        <dbReference type="ARBA" id="ARBA00023264"/>
    </source>
</evidence>
<evidence type="ECO:0000256" key="4">
    <source>
        <dbReference type="ARBA" id="ARBA00022692"/>
    </source>
</evidence>
<comment type="function">
    <text evidence="10">Catalyzes the transfer of an acyl group from acyl-phosphate (acyl-PO(4)) to glycerol-3-phosphate (G3P) to form lysophosphatidic acid (LPA). This enzyme utilizes acyl-phosphate as fatty acyl donor, but not acyl-CoA or acyl-ACP.</text>
</comment>
<comment type="subunit">
    <text evidence="10">Probably interacts with PlsX.</text>
</comment>
<dbReference type="Pfam" id="PF02660">
    <property type="entry name" value="G3P_acyltransf"/>
    <property type="match status" value="1"/>
</dbReference>
<evidence type="ECO:0000313" key="11">
    <source>
        <dbReference type="EMBL" id="RZS93032.1"/>
    </source>
</evidence>
<keyword evidence="8 10" id="KW-0594">Phospholipid biosynthesis</keyword>
<dbReference type="NCBIfam" id="TIGR00023">
    <property type="entry name" value="glycerol-3-phosphate 1-O-acyltransferase PlsY"/>
    <property type="match status" value="1"/>
</dbReference>
<proteinExistence type="inferred from homology"/>
<evidence type="ECO:0000256" key="6">
    <source>
        <dbReference type="ARBA" id="ARBA00023098"/>
    </source>
</evidence>
<sequence length="214" mass="23667">MWRIVCLIIGYCFGLFQTGYLYGRMHGVDIRQKGSGNSGATNTLRVLGIKAGLIVFLGDMLKTLIPCLAVRLIFGNTEPEAAYIYMMYTGIGVVLGHNYPFYLNFKGGKGIAATAGLVIAMDWKVVAIGLPAFIIVVAVSRFVSLGSIVVVTVVWICMLVFGQLGYYSLTPAGKIEFYLLGLFWMLLAIWRHRANIKRLIAGTENKLSFHKKEE</sequence>
<evidence type="ECO:0000256" key="3">
    <source>
        <dbReference type="ARBA" id="ARBA00022679"/>
    </source>
</evidence>
<dbReference type="OrthoDB" id="9777124at2"/>
<keyword evidence="12" id="KW-1185">Reference proteome</keyword>
<dbReference type="EMBL" id="SGXF01000006">
    <property type="protein sequence ID" value="RZS93032.1"/>
    <property type="molecule type" value="Genomic_DNA"/>
</dbReference>
<evidence type="ECO:0000256" key="8">
    <source>
        <dbReference type="ARBA" id="ARBA00023209"/>
    </source>
</evidence>
<feature type="transmembrane region" description="Helical" evidence="10">
    <location>
        <begin position="82"/>
        <end position="99"/>
    </location>
</feature>
<organism evidence="11 12">
    <name type="scientific">Cuneatibacter caecimuris</name>
    <dbReference type="NCBI Taxonomy" id="1796618"/>
    <lineage>
        <taxon>Bacteria</taxon>
        <taxon>Bacillati</taxon>
        <taxon>Bacillota</taxon>
        <taxon>Clostridia</taxon>
        <taxon>Lachnospirales</taxon>
        <taxon>Lachnospiraceae</taxon>
        <taxon>Cuneatibacter</taxon>
    </lineage>
</organism>
<dbReference type="SMART" id="SM01207">
    <property type="entry name" value="G3P_acyltransf"/>
    <property type="match status" value="1"/>
</dbReference>
<protein>
    <recommendedName>
        <fullName evidence="10">Glycerol-3-phosphate acyltransferase</fullName>
    </recommendedName>
    <alternativeName>
        <fullName evidence="10">Acyl-PO4 G3P acyltransferase</fullName>
    </alternativeName>
    <alternativeName>
        <fullName evidence="10">Acyl-phosphate--glycerol-3-phosphate acyltransferase</fullName>
    </alternativeName>
    <alternativeName>
        <fullName evidence="10">G3P acyltransferase</fullName>
        <shortName evidence="10">GPAT</shortName>
        <ecNumber evidence="10">2.3.1.275</ecNumber>
    </alternativeName>
    <alternativeName>
        <fullName evidence="10">Lysophosphatidic acid synthase</fullName>
        <shortName evidence="10">LPA synthase</shortName>
    </alternativeName>
</protein>
<comment type="similarity">
    <text evidence="10">Belongs to the PlsY family.</text>
</comment>
<dbReference type="UniPathway" id="UPA00085"/>
<feature type="transmembrane region" description="Helical" evidence="10">
    <location>
        <begin position="47"/>
        <end position="70"/>
    </location>
</feature>
<evidence type="ECO:0000256" key="5">
    <source>
        <dbReference type="ARBA" id="ARBA00022989"/>
    </source>
</evidence>
<evidence type="ECO:0000313" key="12">
    <source>
        <dbReference type="Proteomes" id="UP000292927"/>
    </source>
</evidence>
<dbReference type="PANTHER" id="PTHR30309">
    <property type="entry name" value="INNER MEMBRANE PROTEIN YGIH"/>
    <property type="match status" value="1"/>
</dbReference>
<evidence type="ECO:0000256" key="2">
    <source>
        <dbReference type="ARBA" id="ARBA00022516"/>
    </source>
</evidence>
<accession>A0A4Q7P2Z2</accession>
<comment type="catalytic activity">
    <reaction evidence="10">
        <text>an acyl phosphate + sn-glycerol 3-phosphate = a 1-acyl-sn-glycero-3-phosphate + phosphate</text>
        <dbReference type="Rhea" id="RHEA:34075"/>
        <dbReference type="ChEBI" id="CHEBI:43474"/>
        <dbReference type="ChEBI" id="CHEBI:57597"/>
        <dbReference type="ChEBI" id="CHEBI:57970"/>
        <dbReference type="ChEBI" id="CHEBI:59918"/>
        <dbReference type="EC" id="2.3.1.275"/>
    </reaction>
</comment>
<dbReference type="GO" id="GO:0043772">
    <property type="term" value="F:acyl-phosphate glycerol-3-phosphate acyltransferase activity"/>
    <property type="evidence" value="ECO:0007669"/>
    <property type="project" value="UniProtKB-UniRule"/>
</dbReference>
<comment type="subcellular location">
    <subcellularLocation>
        <location evidence="10">Cell membrane</location>
        <topology evidence="10">Multi-pass membrane protein</topology>
    </subcellularLocation>
</comment>
<keyword evidence="1 10" id="KW-1003">Cell membrane</keyword>
<keyword evidence="5 10" id="KW-1133">Transmembrane helix</keyword>
<keyword evidence="11" id="KW-0012">Acyltransferase</keyword>
<dbReference type="RefSeq" id="WP_130436027.1">
    <property type="nucleotide sequence ID" value="NZ_SGXF01000006.1"/>
</dbReference>
<evidence type="ECO:0000256" key="7">
    <source>
        <dbReference type="ARBA" id="ARBA00023136"/>
    </source>
</evidence>
<comment type="pathway">
    <text evidence="10">Lipid metabolism; phospholipid metabolism.</text>
</comment>
<feature type="transmembrane region" description="Helical" evidence="10">
    <location>
        <begin position="172"/>
        <end position="190"/>
    </location>
</feature>
<dbReference type="AlphaFoldDB" id="A0A4Q7P2Z2"/>
<name>A0A4Q7P2Z2_9FIRM</name>
<evidence type="ECO:0000256" key="10">
    <source>
        <dbReference type="HAMAP-Rule" id="MF_01043"/>
    </source>
</evidence>
<keyword evidence="2 10" id="KW-0444">Lipid biosynthesis</keyword>
<dbReference type="GO" id="GO:0008654">
    <property type="term" value="P:phospholipid biosynthetic process"/>
    <property type="evidence" value="ECO:0007669"/>
    <property type="project" value="UniProtKB-UniRule"/>
</dbReference>
<keyword evidence="4 10" id="KW-0812">Transmembrane</keyword>
<dbReference type="PANTHER" id="PTHR30309:SF0">
    <property type="entry name" value="GLYCEROL-3-PHOSPHATE ACYLTRANSFERASE-RELATED"/>
    <property type="match status" value="1"/>
</dbReference>
<gene>
    <name evidence="10" type="primary">plsY</name>
    <name evidence="11" type="ORF">EV209_2778</name>
</gene>
<dbReference type="InterPro" id="IPR003811">
    <property type="entry name" value="G3P_acylTferase_PlsY"/>
</dbReference>
<comment type="caution">
    <text evidence="11">The sequence shown here is derived from an EMBL/GenBank/DDBJ whole genome shotgun (WGS) entry which is preliminary data.</text>
</comment>
<feature type="transmembrane region" description="Helical" evidence="10">
    <location>
        <begin position="111"/>
        <end position="138"/>
    </location>
</feature>
<keyword evidence="7 10" id="KW-0472">Membrane</keyword>
<dbReference type="HAMAP" id="MF_01043">
    <property type="entry name" value="PlsY"/>
    <property type="match status" value="1"/>
</dbReference>
<evidence type="ECO:0000256" key="1">
    <source>
        <dbReference type="ARBA" id="ARBA00022475"/>
    </source>
</evidence>
<keyword evidence="6 10" id="KW-0443">Lipid metabolism</keyword>
<keyword evidence="3 10" id="KW-0808">Transferase</keyword>
<dbReference type="Proteomes" id="UP000292927">
    <property type="component" value="Unassembled WGS sequence"/>
</dbReference>
<dbReference type="EC" id="2.3.1.275" evidence="10"/>